<comment type="caution">
    <text evidence="4">The sequence shown here is derived from an EMBL/GenBank/DDBJ whole genome shotgun (WGS) entry which is preliminary data.</text>
</comment>
<dbReference type="Pfam" id="PF05254">
    <property type="entry name" value="UPF0203"/>
    <property type="match status" value="1"/>
</dbReference>
<dbReference type="GO" id="GO:0045332">
    <property type="term" value="P:phospholipid translocation"/>
    <property type="evidence" value="ECO:0007669"/>
    <property type="project" value="TreeGrafter"/>
</dbReference>
<evidence type="ECO:0000256" key="1">
    <source>
        <dbReference type="ARBA" id="ARBA00006196"/>
    </source>
</evidence>
<sequence>MLPTEMNSVGDECLELKKAYEECFNKWFSEKFLKGQTEDTCAPMFRVYQDCVKKAVKERKLDLWELEKSVLGTEKEKKVPDGSEK</sequence>
<dbReference type="PROSITE" id="PS51808">
    <property type="entry name" value="CHCH"/>
    <property type="match status" value="1"/>
</dbReference>
<proteinExistence type="inferred from homology"/>
<dbReference type="GO" id="GO:0005829">
    <property type="term" value="C:cytosol"/>
    <property type="evidence" value="ECO:0007669"/>
    <property type="project" value="TreeGrafter"/>
</dbReference>
<dbReference type="GO" id="GO:1990050">
    <property type="term" value="F:phosphatidic acid transfer activity"/>
    <property type="evidence" value="ECO:0007669"/>
    <property type="project" value="TreeGrafter"/>
</dbReference>
<evidence type="ECO:0000256" key="3">
    <source>
        <dbReference type="ARBA" id="ARBA00023706"/>
    </source>
</evidence>
<accession>A0AAN9AJH5</accession>
<evidence type="ECO:0000256" key="2">
    <source>
        <dbReference type="ARBA" id="ARBA00023157"/>
    </source>
</evidence>
<keyword evidence="2" id="KW-1015">Disulfide bond</keyword>
<dbReference type="GO" id="GO:0005758">
    <property type="term" value="C:mitochondrial intermembrane space"/>
    <property type="evidence" value="ECO:0007669"/>
    <property type="project" value="TreeGrafter"/>
</dbReference>
<gene>
    <name evidence="4" type="ORF">V1264_022040</name>
</gene>
<dbReference type="PANTHER" id="PTHR46403:SF1">
    <property type="entry name" value="TP53-REGULATED INHIBITOR OF APOPTOSIS 1"/>
    <property type="match status" value="1"/>
</dbReference>
<evidence type="ECO:0008006" key="6">
    <source>
        <dbReference type="Google" id="ProtNLM"/>
    </source>
</evidence>
<organism evidence="4 5">
    <name type="scientific">Littorina saxatilis</name>
    <dbReference type="NCBI Taxonomy" id="31220"/>
    <lineage>
        <taxon>Eukaryota</taxon>
        <taxon>Metazoa</taxon>
        <taxon>Spiralia</taxon>
        <taxon>Lophotrochozoa</taxon>
        <taxon>Mollusca</taxon>
        <taxon>Gastropoda</taxon>
        <taxon>Caenogastropoda</taxon>
        <taxon>Littorinimorpha</taxon>
        <taxon>Littorinoidea</taxon>
        <taxon>Littorinidae</taxon>
        <taxon>Littorina</taxon>
    </lineage>
</organism>
<dbReference type="AlphaFoldDB" id="A0AAN9AJH5"/>
<dbReference type="EMBL" id="JBAMIC010004070">
    <property type="protein sequence ID" value="KAK7088073.1"/>
    <property type="molecule type" value="Genomic_DNA"/>
</dbReference>
<dbReference type="InterPro" id="IPR007918">
    <property type="entry name" value="MDM35_apoptosis"/>
</dbReference>
<name>A0AAN9AJH5_9CAEN</name>
<reference evidence="4 5" key="1">
    <citation type="submission" date="2024-02" db="EMBL/GenBank/DDBJ databases">
        <title>Chromosome-scale genome assembly of the rough periwinkle Littorina saxatilis.</title>
        <authorList>
            <person name="De Jode A."/>
            <person name="Faria R."/>
            <person name="Formenti G."/>
            <person name="Sims Y."/>
            <person name="Smith T.P."/>
            <person name="Tracey A."/>
            <person name="Wood J.M.D."/>
            <person name="Zagrodzka Z.B."/>
            <person name="Johannesson K."/>
            <person name="Butlin R.K."/>
            <person name="Leder E.H."/>
        </authorList>
    </citation>
    <scope>NUCLEOTIDE SEQUENCE [LARGE SCALE GENOMIC DNA]</scope>
    <source>
        <strain evidence="4">Snail1</strain>
        <tissue evidence="4">Muscle</tissue>
    </source>
</reference>
<comment type="catalytic activity">
    <reaction evidence="3">
        <text>a 1,2-diacyl-sn-glycero-3-phosphate(in) = a 1,2-diacyl-sn-glycero-3-phosphate(out)</text>
        <dbReference type="Rhea" id="RHEA:36435"/>
        <dbReference type="ChEBI" id="CHEBI:58608"/>
    </reaction>
</comment>
<keyword evidence="5" id="KW-1185">Reference proteome</keyword>
<comment type="similarity">
    <text evidence="1">Belongs to the TRIAP1/MDM35 family.</text>
</comment>
<protein>
    <recommendedName>
        <fullName evidence="6">TP53-regulated inhibitor of apoptosis 1</fullName>
    </recommendedName>
</protein>
<dbReference type="PANTHER" id="PTHR46403">
    <property type="entry name" value="TP53-REGULATED INHIBITOR OF APOPTOSIS 1"/>
    <property type="match status" value="1"/>
</dbReference>
<dbReference type="Proteomes" id="UP001374579">
    <property type="component" value="Unassembled WGS sequence"/>
</dbReference>
<evidence type="ECO:0000313" key="4">
    <source>
        <dbReference type="EMBL" id="KAK7088073.1"/>
    </source>
</evidence>
<evidence type="ECO:0000313" key="5">
    <source>
        <dbReference type="Proteomes" id="UP001374579"/>
    </source>
</evidence>
<dbReference type="GO" id="GO:0005634">
    <property type="term" value="C:nucleus"/>
    <property type="evidence" value="ECO:0007669"/>
    <property type="project" value="TreeGrafter"/>
</dbReference>